<evidence type="ECO:0000256" key="9">
    <source>
        <dbReference type="ARBA" id="ARBA00022833"/>
    </source>
</evidence>
<evidence type="ECO:0000256" key="11">
    <source>
        <dbReference type="ARBA" id="ARBA00029741"/>
    </source>
</evidence>
<feature type="domain" description="Phosphomannose isomerase type I C-terminal" evidence="14">
    <location>
        <begin position="340"/>
        <end position="383"/>
    </location>
</feature>
<evidence type="ECO:0000256" key="6">
    <source>
        <dbReference type="ARBA" id="ARBA00011956"/>
    </source>
</evidence>
<evidence type="ECO:0000259" key="15">
    <source>
        <dbReference type="Pfam" id="PF20511"/>
    </source>
</evidence>
<comment type="pathway">
    <text evidence="4">Nucleotide-sugar biosynthesis; GDP-alpha-D-mannose biosynthesis; alpha-D-mannose 1-phosphate from D-fructose 6-phosphate: step 1/2.</text>
</comment>
<dbReference type="Proteomes" id="UP001479436">
    <property type="component" value="Unassembled WGS sequence"/>
</dbReference>
<evidence type="ECO:0000313" key="17">
    <source>
        <dbReference type="EMBL" id="KAK9711582.1"/>
    </source>
</evidence>
<keyword evidence="10 17" id="KW-0413">Isomerase</keyword>
<comment type="catalytic activity">
    <reaction evidence="1">
        <text>D-mannose 6-phosphate = D-fructose 6-phosphate</text>
        <dbReference type="Rhea" id="RHEA:12356"/>
        <dbReference type="ChEBI" id="CHEBI:58735"/>
        <dbReference type="ChEBI" id="CHEBI:61527"/>
        <dbReference type="EC" id="5.3.1.8"/>
    </reaction>
</comment>
<protein>
    <recommendedName>
        <fullName evidence="7">Mannose-6-phosphate isomerase</fullName>
        <ecNumber evidence="6">5.3.1.8</ecNumber>
    </recommendedName>
    <alternativeName>
        <fullName evidence="11">Phosphohexomutase</fullName>
    </alternativeName>
    <alternativeName>
        <fullName evidence="12">Phosphomannose isomerase</fullName>
    </alternativeName>
</protein>
<evidence type="ECO:0000256" key="12">
    <source>
        <dbReference type="ARBA" id="ARBA00030762"/>
    </source>
</evidence>
<comment type="cofactor">
    <cofactor evidence="2">
        <name>Zn(2+)</name>
        <dbReference type="ChEBI" id="CHEBI:29105"/>
    </cofactor>
</comment>
<dbReference type="PRINTS" id="PR00714">
    <property type="entry name" value="MAN6PISMRASE"/>
</dbReference>
<evidence type="ECO:0000259" key="16">
    <source>
        <dbReference type="Pfam" id="PF20512"/>
    </source>
</evidence>
<evidence type="ECO:0000259" key="14">
    <source>
        <dbReference type="Pfam" id="PF01238"/>
    </source>
</evidence>
<evidence type="ECO:0000313" key="18">
    <source>
        <dbReference type="Proteomes" id="UP001479436"/>
    </source>
</evidence>
<evidence type="ECO:0000256" key="13">
    <source>
        <dbReference type="RuleBase" id="RU004189"/>
    </source>
</evidence>
<comment type="function">
    <text evidence="3">Involved in the synthesis of the GDP-mannose and dolichol-phosphate-mannose required for a number of critical mannosyl transfer reactions.</text>
</comment>
<reference evidence="17 18" key="1">
    <citation type="submission" date="2023-04" db="EMBL/GenBank/DDBJ databases">
        <title>Genome of Basidiobolus ranarum AG-B5.</title>
        <authorList>
            <person name="Stajich J.E."/>
            <person name="Carter-House D."/>
            <person name="Gryganskyi A."/>
        </authorList>
    </citation>
    <scope>NUCLEOTIDE SEQUENCE [LARGE SCALE GENOMIC DNA]</scope>
    <source>
        <strain evidence="17 18">AG-B5</strain>
    </source>
</reference>
<dbReference type="Gene3D" id="1.10.441.10">
    <property type="entry name" value="Phosphomannose Isomerase, domain 2"/>
    <property type="match status" value="1"/>
</dbReference>
<dbReference type="PANTHER" id="PTHR10309">
    <property type="entry name" value="MANNOSE-6-PHOSPHATE ISOMERASE"/>
    <property type="match status" value="1"/>
</dbReference>
<dbReference type="EMBL" id="JASJQH010007273">
    <property type="protein sequence ID" value="KAK9711582.1"/>
    <property type="molecule type" value="Genomic_DNA"/>
</dbReference>
<sequence>MSSQQFNQVFQLQCKTQSYEWGKLGIKSKVAQYAQSIPEFSVEADKPYAELWMGTHPNAPSIAICPGKESVSLKDLITERVELMTEKIYQKYEGEFPFLFKVLSINKALSIQAHPDKKLAQRLFSERPDLYKDPNHKPEMAIALTPFEALCGFRPLTVIKEHLKEYPEFSELIGEALVRKFNETLEKFPEEDSEIGVVEKKEVLRGLFEAVMTRDNDFIQEQLSKLLLRLSKDSTKPEIFELLNRLNSQYPGDIGCFAVLFLNYTVLKPGEAIFLQANEPHAYISGDCIECMATSDNVVRSGLTPKFKDVKVLVDMLTYESYDIKTKVMYGESYKGLEHSLLYDPPIDEFSVLRTELPLNSSERVPGIHGPSILIVTNGNGTLEYAEEKITLEQGQVWFISPDTEVVLHSNSEQAVFYRAFNSEE</sequence>
<evidence type="ECO:0000256" key="2">
    <source>
        <dbReference type="ARBA" id="ARBA00001947"/>
    </source>
</evidence>
<evidence type="ECO:0000256" key="4">
    <source>
        <dbReference type="ARBA" id="ARBA00004666"/>
    </source>
</evidence>
<dbReference type="PIRSF" id="PIRSF001480">
    <property type="entry name" value="Mannose-6-phosphate_isomerase"/>
    <property type="match status" value="1"/>
</dbReference>
<dbReference type="InterPro" id="IPR046456">
    <property type="entry name" value="PMI_typeI_C"/>
</dbReference>
<proteinExistence type="inferred from homology"/>
<dbReference type="CDD" id="cd07011">
    <property type="entry name" value="cupin_PMI_type_I_N"/>
    <property type="match status" value="1"/>
</dbReference>
<dbReference type="InterPro" id="IPR014710">
    <property type="entry name" value="RmlC-like_jellyroll"/>
</dbReference>
<dbReference type="InterPro" id="IPR046458">
    <property type="entry name" value="PMI_typeI_hel"/>
</dbReference>
<evidence type="ECO:0000256" key="1">
    <source>
        <dbReference type="ARBA" id="ARBA00000757"/>
    </source>
</evidence>
<gene>
    <name evidence="17" type="primary">PMI1</name>
    <name evidence="17" type="ORF">K7432_007747</name>
</gene>
<evidence type="ECO:0000256" key="5">
    <source>
        <dbReference type="ARBA" id="ARBA00010772"/>
    </source>
</evidence>
<feature type="domain" description="Phosphomannose isomerase type I catalytic" evidence="15">
    <location>
        <begin position="9"/>
        <end position="156"/>
    </location>
</feature>
<comment type="similarity">
    <text evidence="5 13">Belongs to the mannose-6-phosphate isomerase type 1 family.</text>
</comment>
<dbReference type="GO" id="GO:0004476">
    <property type="term" value="F:mannose-6-phosphate isomerase activity"/>
    <property type="evidence" value="ECO:0007669"/>
    <property type="project" value="UniProtKB-EC"/>
</dbReference>
<dbReference type="InterPro" id="IPR011051">
    <property type="entry name" value="RmlC_Cupin_sf"/>
</dbReference>
<dbReference type="PROSITE" id="PS00965">
    <property type="entry name" value="PMI_I_1"/>
    <property type="match status" value="1"/>
</dbReference>
<comment type="caution">
    <text evidence="17">The sequence shown here is derived from an EMBL/GenBank/DDBJ whole genome shotgun (WGS) entry which is preliminary data.</text>
</comment>
<accession>A0ABR2W0L4</accession>
<evidence type="ECO:0000256" key="3">
    <source>
        <dbReference type="ARBA" id="ARBA00002564"/>
    </source>
</evidence>
<dbReference type="NCBIfam" id="TIGR00218">
    <property type="entry name" value="manA"/>
    <property type="match status" value="1"/>
</dbReference>
<dbReference type="InterPro" id="IPR046457">
    <property type="entry name" value="PMI_typeI_cat"/>
</dbReference>
<evidence type="ECO:0000256" key="7">
    <source>
        <dbReference type="ARBA" id="ARBA00018236"/>
    </source>
</evidence>
<dbReference type="InterPro" id="IPR018050">
    <property type="entry name" value="Pmannose_isomerase-type1_CS"/>
</dbReference>
<feature type="domain" description="Phosphomannose isomerase type I helical insertion" evidence="16">
    <location>
        <begin position="172"/>
        <end position="262"/>
    </location>
</feature>
<evidence type="ECO:0000256" key="8">
    <source>
        <dbReference type="ARBA" id="ARBA00022723"/>
    </source>
</evidence>
<dbReference type="Pfam" id="PF20511">
    <property type="entry name" value="PMI_typeI_cat"/>
    <property type="match status" value="1"/>
</dbReference>
<dbReference type="InterPro" id="IPR016305">
    <property type="entry name" value="Mannose-6-P_Isomerase"/>
</dbReference>
<dbReference type="Pfam" id="PF20512">
    <property type="entry name" value="PMI_typeI_hel"/>
    <property type="match status" value="1"/>
</dbReference>
<organism evidence="17 18">
    <name type="scientific">Basidiobolus ranarum</name>
    <dbReference type="NCBI Taxonomy" id="34480"/>
    <lineage>
        <taxon>Eukaryota</taxon>
        <taxon>Fungi</taxon>
        <taxon>Fungi incertae sedis</taxon>
        <taxon>Zoopagomycota</taxon>
        <taxon>Entomophthoromycotina</taxon>
        <taxon>Basidiobolomycetes</taxon>
        <taxon>Basidiobolales</taxon>
        <taxon>Basidiobolaceae</taxon>
        <taxon>Basidiobolus</taxon>
    </lineage>
</organism>
<dbReference type="SUPFAM" id="SSF51182">
    <property type="entry name" value="RmlC-like cupins"/>
    <property type="match status" value="1"/>
</dbReference>
<name>A0ABR2W0L4_9FUNG</name>
<evidence type="ECO:0000256" key="10">
    <source>
        <dbReference type="ARBA" id="ARBA00023235"/>
    </source>
</evidence>
<dbReference type="PANTHER" id="PTHR10309:SF0">
    <property type="entry name" value="MANNOSE-6-PHOSPHATE ISOMERASE"/>
    <property type="match status" value="1"/>
</dbReference>
<dbReference type="InterPro" id="IPR001250">
    <property type="entry name" value="Man6P_Isoase-1"/>
</dbReference>
<dbReference type="EC" id="5.3.1.8" evidence="6"/>
<dbReference type="Gene3D" id="2.60.120.10">
    <property type="entry name" value="Jelly Rolls"/>
    <property type="match status" value="2"/>
</dbReference>
<keyword evidence="18" id="KW-1185">Reference proteome</keyword>
<keyword evidence="8" id="KW-0479">Metal-binding</keyword>
<keyword evidence="9" id="KW-0862">Zinc</keyword>
<dbReference type="Pfam" id="PF01238">
    <property type="entry name" value="PMI_typeI_C"/>
    <property type="match status" value="1"/>
</dbReference>